<evidence type="ECO:0000256" key="4">
    <source>
        <dbReference type="ARBA" id="ARBA00022989"/>
    </source>
</evidence>
<accession>A0A7K3VZA3</accession>
<evidence type="ECO:0000256" key="2">
    <source>
        <dbReference type="ARBA" id="ARBA00022475"/>
    </source>
</evidence>
<feature type="transmembrane region" description="Helical" evidence="6">
    <location>
        <begin position="249"/>
        <end position="270"/>
    </location>
</feature>
<comment type="subcellular location">
    <subcellularLocation>
        <location evidence="1">Cell membrane</location>
        <topology evidence="1">Multi-pass membrane protein</topology>
    </subcellularLocation>
</comment>
<feature type="transmembrane region" description="Helical" evidence="6">
    <location>
        <begin position="389"/>
        <end position="407"/>
    </location>
</feature>
<dbReference type="AlphaFoldDB" id="A0A7K3VZA3"/>
<evidence type="ECO:0000256" key="3">
    <source>
        <dbReference type="ARBA" id="ARBA00022692"/>
    </source>
</evidence>
<reference evidence="7 8" key="1">
    <citation type="submission" date="2020-02" db="EMBL/GenBank/DDBJ databases">
        <title>Geodermatophilus sabuli CPCC 205279 I12A-02694.</title>
        <authorList>
            <person name="Jiang Z."/>
        </authorList>
    </citation>
    <scope>NUCLEOTIDE SEQUENCE [LARGE SCALE GENOMIC DNA]</scope>
    <source>
        <strain evidence="7 8">I12A-02694</strain>
    </source>
</reference>
<dbReference type="RefSeq" id="WP_163481302.1">
    <property type="nucleotide sequence ID" value="NZ_JAAGWF010000009.1"/>
</dbReference>
<feature type="transmembrane region" description="Helical" evidence="6">
    <location>
        <begin position="362"/>
        <end position="383"/>
    </location>
</feature>
<dbReference type="Proteomes" id="UP000470246">
    <property type="component" value="Unassembled WGS sequence"/>
</dbReference>
<keyword evidence="2" id="KW-1003">Cell membrane</keyword>
<keyword evidence="8" id="KW-1185">Reference proteome</keyword>
<feature type="transmembrane region" description="Helical" evidence="6">
    <location>
        <begin position="117"/>
        <end position="139"/>
    </location>
</feature>
<name>A0A7K3VZA3_9ACTN</name>
<dbReference type="GO" id="GO:0005886">
    <property type="term" value="C:plasma membrane"/>
    <property type="evidence" value="ECO:0007669"/>
    <property type="project" value="UniProtKB-SubCell"/>
</dbReference>
<protein>
    <recommendedName>
        <fullName evidence="9">Membrane protein involved in the export of O-antigen and teichoic acid</fullName>
    </recommendedName>
</protein>
<evidence type="ECO:0000313" key="7">
    <source>
        <dbReference type="EMBL" id="NEK57985.1"/>
    </source>
</evidence>
<organism evidence="7 8">
    <name type="scientific">Geodermatophilus sabuli</name>
    <dbReference type="NCBI Taxonomy" id="1564158"/>
    <lineage>
        <taxon>Bacteria</taxon>
        <taxon>Bacillati</taxon>
        <taxon>Actinomycetota</taxon>
        <taxon>Actinomycetes</taxon>
        <taxon>Geodermatophilales</taxon>
        <taxon>Geodermatophilaceae</taxon>
        <taxon>Geodermatophilus</taxon>
    </lineage>
</organism>
<keyword evidence="4 6" id="KW-1133">Transmembrane helix</keyword>
<feature type="transmembrane region" description="Helical" evidence="6">
    <location>
        <begin position="219"/>
        <end position="243"/>
    </location>
</feature>
<keyword evidence="5 6" id="KW-0472">Membrane</keyword>
<evidence type="ECO:0008006" key="9">
    <source>
        <dbReference type="Google" id="ProtNLM"/>
    </source>
</evidence>
<feature type="transmembrane region" description="Helical" evidence="6">
    <location>
        <begin position="44"/>
        <end position="65"/>
    </location>
</feature>
<keyword evidence="3 6" id="KW-0812">Transmembrane</keyword>
<evidence type="ECO:0000256" key="6">
    <source>
        <dbReference type="SAM" id="Phobius"/>
    </source>
</evidence>
<dbReference type="PANTHER" id="PTHR30250">
    <property type="entry name" value="PST FAMILY PREDICTED COLANIC ACID TRANSPORTER"/>
    <property type="match status" value="1"/>
</dbReference>
<feature type="transmembrane region" description="Helical" evidence="6">
    <location>
        <begin position="177"/>
        <end position="198"/>
    </location>
</feature>
<feature type="transmembrane region" description="Helical" evidence="6">
    <location>
        <begin position="291"/>
        <end position="314"/>
    </location>
</feature>
<evidence type="ECO:0000313" key="8">
    <source>
        <dbReference type="Proteomes" id="UP000470246"/>
    </source>
</evidence>
<evidence type="ECO:0000256" key="1">
    <source>
        <dbReference type="ARBA" id="ARBA00004651"/>
    </source>
</evidence>
<dbReference type="PANTHER" id="PTHR30250:SF11">
    <property type="entry name" value="O-ANTIGEN TRANSPORTER-RELATED"/>
    <property type="match status" value="1"/>
</dbReference>
<gene>
    <name evidence="7" type="ORF">GCU56_08885</name>
</gene>
<sequence length="427" mass="42767">MTRPGRRSGLAPSLSWAALCVTLAGVLTAGYLALVARSLPAVEYGWFGAFWSVALIIGFGAFFPIEQELARLVHLAGPGAPLPRGTVRAVGGVTALSLGAVLGSWPLLRQSLGGSGWLLLALAALCAASGAQFVVRGLLLGRGALASHGSVLLADAALRVGAAAAVVAVAGPATATPFGWTVVLGAVLAHAPLLAWLLRRRPRPTAPAGPRMTVGAVGPLIVGALCAQVLLNAAPVLVVGVAAADEQVLAAQFVAGFTLIRLPLFLAVPLQGALIPHLVGVTADRRGSLALVGRTAGGVGVLCALAALAGWLVGPLLVRLLFGDRYVLGGGALAVLAVGTALYLGLLATSQALVAAARHRDVGLVWSTGLAAAAVVFLAVPGLIARTGLAYVVGCGVAFVVSLVLLVRHGRARPRTSPVPELTGGAG</sequence>
<comment type="caution">
    <text evidence="7">The sequence shown here is derived from an EMBL/GenBank/DDBJ whole genome shotgun (WGS) entry which is preliminary data.</text>
</comment>
<dbReference type="EMBL" id="JAAGWF010000009">
    <property type="protein sequence ID" value="NEK57985.1"/>
    <property type="molecule type" value="Genomic_DNA"/>
</dbReference>
<feature type="transmembrane region" description="Helical" evidence="6">
    <location>
        <begin position="326"/>
        <end position="350"/>
    </location>
</feature>
<dbReference type="InterPro" id="IPR050833">
    <property type="entry name" value="Poly_Biosynth_Transport"/>
</dbReference>
<proteinExistence type="predicted"/>
<feature type="transmembrane region" description="Helical" evidence="6">
    <location>
        <begin position="151"/>
        <end position="171"/>
    </location>
</feature>
<evidence type="ECO:0000256" key="5">
    <source>
        <dbReference type="ARBA" id="ARBA00023136"/>
    </source>
</evidence>
<feature type="transmembrane region" description="Helical" evidence="6">
    <location>
        <begin position="86"/>
        <end position="105"/>
    </location>
</feature>